<dbReference type="GO" id="GO:0016887">
    <property type="term" value="F:ATP hydrolysis activity"/>
    <property type="evidence" value="ECO:0007669"/>
    <property type="project" value="UniProtKB-UniRule"/>
</dbReference>
<dbReference type="CDD" id="cd02037">
    <property type="entry name" value="Mrp_NBP35"/>
    <property type="match status" value="1"/>
</dbReference>
<dbReference type="AlphaFoldDB" id="A0A1J1EBR6"/>
<dbReference type="PANTHER" id="PTHR42961:SF2">
    <property type="entry name" value="IRON-SULFUR PROTEIN NUBPL"/>
    <property type="match status" value="1"/>
</dbReference>
<keyword evidence="3 6" id="KW-0067">ATP-binding</keyword>
<dbReference type="RefSeq" id="WP_096687111.1">
    <property type="nucleotide sequence ID" value="NZ_AP014564.1"/>
</dbReference>
<dbReference type="InterPro" id="IPR033756">
    <property type="entry name" value="YlxH/NBP35"/>
</dbReference>
<evidence type="ECO:0000313" key="7">
    <source>
        <dbReference type="EMBL" id="BAV95379.1"/>
    </source>
</evidence>
<reference evidence="7 8" key="1">
    <citation type="submission" date="2014-03" db="EMBL/GenBank/DDBJ databases">
        <title>complete genome sequence of Flavobacteriaceae bacterium JBKA-6.</title>
        <authorList>
            <person name="Takano T."/>
            <person name="Nakamura Y."/>
            <person name="Takuma S."/>
            <person name="Yasuike M."/>
            <person name="Matsuyama T."/>
            <person name="Sakai T."/>
            <person name="Fujiwara A."/>
            <person name="Kimoto K."/>
            <person name="Fukuda Y."/>
            <person name="Kondo H."/>
            <person name="Hirono I."/>
            <person name="Nakayasu C."/>
        </authorList>
    </citation>
    <scope>NUCLEOTIDE SEQUENCE [LARGE SCALE GENOMIC DNA]</scope>
    <source>
        <strain evidence="7 8">JBKA-6</strain>
    </source>
</reference>
<dbReference type="InterPro" id="IPR027417">
    <property type="entry name" value="P-loop_NTPase"/>
</dbReference>
<dbReference type="PANTHER" id="PTHR42961">
    <property type="entry name" value="IRON-SULFUR PROTEIN NUBPL"/>
    <property type="match status" value="1"/>
</dbReference>
<evidence type="ECO:0000256" key="1">
    <source>
        <dbReference type="ARBA" id="ARBA00022723"/>
    </source>
</evidence>
<dbReference type="SUPFAM" id="SSF117916">
    <property type="entry name" value="Fe-S cluster assembly (FSCA) domain-like"/>
    <property type="match status" value="1"/>
</dbReference>
<keyword evidence="2 6" id="KW-0547">Nucleotide-binding</keyword>
<keyword evidence="8" id="KW-1185">Reference proteome</keyword>
<dbReference type="GO" id="GO:0140663">
    <property type="term" value="F:ATP-dependent FeS chaperone activity"/>
    <property type="evidence" value="ECO:0007669"/>
    <property type="project" value="InterPro"/>
</dbReference>
<dbReference type="GO" id="GO:0005524">
    <property type="term" value="F:ATP binding"/>
    <property type="evidence" value="ECO:0007669"/>
    <property type="project" value="UniProtKB-UniRule"/>
</dbReference>
<evidence type="ECO:0000256" key="5">
    <source>
        <dbReference type="ARBA" id="ARBA00023014"/>
    </source>
</evidence>
<dbReference type="InterPro" id="IPR034904">
    <property type="entry name" value="FSCA_dom_sf"/>
</dbReference>
<dbReference type="InterPro" id="IPR044304">
    <property type="entry name" value="NUBPL-like"/>
</dbReference>
<keyword evidence="1 6" id="KW-0479">Metal-binding</keyword>
<comment type="similarity">
    <text evidence="6">Belongs to the Mrp/NBP35 ATP-binding proteins family.</text>
</comment>
<dbReference type="Proteomes" id="UP000243197">
    <property type="component" value="Chromosome"/>
</dbReference>
<evidence type="ECO:0000256" key="2">
    <source>
        <dbReference type="ARBA" id="ARBA00022741"/>
    </source>
</evidence>
<dbReference type="PROSITE" id="PS01215">
    <property type="entry name" value="MRP"/>
    <property type="match status" value="1"/>
</dbReference>
<keyword evidence="4 6" id="KW-0408">Iron</keyword>
<evidence type="ECO:0000313" key="8">
    <source>
        <dbReference type="Proteomes" id="UP000243197"/>
    </source>
</evidence>
<name>A0A1J1EBR6_9FLAO</name>
<gene>
    <name evidence="7" type="ORF">JBKA6_1366</name>
</gene>
<comment type="function">
    <text evidence="6">Binds and transfers iron-sulfur (Fe-S) clusters to target apoproteins. Can hydrolyze ATP.</text>
</comment>
<accession>A0A1J1EBR6</accession>
<proteinExistence type="inferred from homology"/>
<dbReference type="KEGG" id="ise:JBKA6_1366"/>
<feature type="binding site" evidence="6">
    <location>
        <begin position="103"/>
        <end position="110"/>
    </location>
    <ligand>
        <name>ATP</name>
        <dbReference type="ChEBI" id="CHEBI:30616"/>
    </ligand>
</feature>
<evidence type="ECO:0000256" key="3">
    <source>
        <dbReference type="ARBA" id="ARBA00022840"/>
    </source>
</evidence>
<dbReference type="Pfam" id="PF10609">
    <property type="entry name" value="ParA"/>
    <property type="match status" value="1"/>
</dbReference>
<dbReference type="Gene3D" id="3.30.300.130">
    <property type="entry name" value="Fe-S cluster assembly (FSCA)"/>
    <property type="match status" value="1"/>
</dbReference>
<organism evidence="7 8">
    <name type="scientific">Ichthyobacterium seriolicida</name>
    <dbReference type="NCBI Taxonomy" id="242600"/>
    <lineage>
        <taxon>Bacteria</taxon>
        <taxon>Pseudomonadati</taxon>
        <taxon>Bacteroidota</taxon>
        <taxon>Flavobacteriia</taxon>
        <taxon>Flavobacteriales</taxon>
        <taxon>Ichthyobacteriaceae</taxon>
        <taxon>Ichthyobacterium</taxon>
    </lineage>
</organism>
<evidence type="ECO:0000256" key="6">
    <source>
        <dbReference type="HAMAP-Rule" id="MF_02040"/>
    </source>
</evidence>
<dbReference type="GO" id="GO:0046872">
    <property type="term" value="F:metal ion binding"/>
    <property type="evidence" value="ECO:0007669"/>
    <property type="project" value="UniProtKB-KW"/>
</dbReference>
<dbReference type="InterPro" id="IPR019591">
    <property type="entry name" value="Mrp/NBP35_ATP-bd"/>
</dbReference>
<dbReference type="Gene3D" id="3.40.50.300">
    <property type="entry name" value="P-loop containing nucleotide triphosphate hydrolases"/>
    <property type="match status" value="1"/>
</dbReference>
<dbReference type="InterPro" id="IPR000808">
    <property type="entry name" value="Mrp-like_CS"/>
</dbReference>
<dbReference type="EMBL" id="AP014564">
    <property type="protein sequence ID" value="BAV95379.1"/>
    <property type="molecule type" value="Genomic_DNA"/>
</dbReference>
<protein>
    <recommendedName>
        <fullName evidence="6">Iron-sulfur cluster carrier protein</fullName>
    </recommendedName>
</protein>
<dbReference type="GO" id="GO:0051539">
    <property type="term" value="F:4 iron, 4 sulfur cluster binding"/>
    <property type="evidence" value="ECO:0007669"/>
    <property type="project" value="TreeGrafter"/>
</dbReference>
<dbReference type="OrthoDB" id="9809679at2"/>
<dbReference type="FunFam" id="3.40.50.300:FF:001119">
    <property type="entry name" value="Iron-sulfur cluster carrier protein"/>
    <property type="match status" value="1"/>
</dbReference>
<dbReference type="SUPFAM" id="SSF52540">
    <property type="entry name" value="P-loop containing nucleoside triphosphate hydrolases"/>
    <property type="match status" value="1"/>
</dbReference>
<keyword evidence="5 6" id="KW-0411">Iron-sulfur</keyword>
<dbReference type="GO" id="GO:0016226">
    <property type="term" value="P:iron-sulfur cluster assembly"/>
    <property type="evidence" value="ECO:0007669"/>
    <property type="project" value="InterPro"/>
</dbReference>
<comment type="subunit">
    <text evidence="6">Homodimer.</text>
</comment>
<keyword evidence="6" id="KW-0378">Hydrolase</keyword>
<sequence length="369" mass="40716">MDITRSYIIEKLRLVYPHNSHRNIVDVGMIKDVVISPNSSLVEINVASAIPVMHIKEKLKNDILKVLSNSLNEGVDIKVNVSHKYSSDSNINNIKNVVCIASGKGGVGKSTVSSNLAVSLSKKGFKVGLIDADVYGPSMHIMFGVPFEKPYSVNIKGENMIKPIDSHGVKLLSLGFFTEEGKAIVWRGPMATKALTQMIHKAHWGELDFLLVDLPPGTSDIHLSLVQQVCVTGAIIVSTPQHIAISDVKRGVEMFQSDEINVPILGVVENMSYFTPQELPENKYYIFGKNGVKDISEDLNIPFLGQIPLVQSIRECADVGMPIVLQENNPNTEIFSDITDRFLEKLDFRNKNIKKTEKVKITGMSGCSK</sequence>
<dbReference type="HAMAP" id="MF_02040">
    <property type="entry name" value="Mrp_NBP35"/>
    <property type="match status" value="1"/>
</dbReference>
<evidence type="ECO:0000256" key="4">
    <source>
        <dbReference type="ARBA" id="ARBA00023004"/>
    </source>
</evidence>